<dbReference type="InterPro" id="IPR024989">
    <property type="entry name" value="MFS_assoc_dom"/>
</dbReference>
<dbReference type="GO" id="GO:0005944">
    <property type="term" value="C:phosphatidylinositol 3-kinase complex, class IB"/>
    <property type="evidence" value="ECO:0007669"/>
    <property type="project" value="InterPro"/>
</dbReference>
<feature type="transmembrane region" description="Helical" evidence="6">
    <location>
        <begin position="922"/>
        <end position="941"/>
    </location>
</feature>
<evidence type="ECO:0000313" key="8">
    <source>
        <dbReference type="EMBL" id="KAK3519906.1"/>
    </source>
</evidence>
<dbReference type="GO" id="GO:0007186">
    <property type="term" value="P:G protein-coupled receptor signaling pathway"/>
    <property type="evidence" value="ECO:0007669"/>
    <property type="project" value="TreeGrafter"/>
</dbReference>
<proteinExistence type="predicted"/>
<dbReference type="Proteomes" id="UP001274896">
    <property type="component" value="Unassembled WGS sequence"/>
</dbReference>
<dbReference type="Gene3D" id="1.20.1250.20">
    <property type="entry name" value="MFS general substrate transporter like domains"/>
    <property type="match status" value="2"/>
</dbReference>
<organism evidence="8 9">
    <name type="scientific">Hemibagrus guttatus</name>
    <dbReference type="NCBI Taxonomy" id="175788"/>
    <lineage>
        <taxon>Eukaryota</taxon>
        <taxon>Metazoa</taxon>
        <taxon>Chordata</taxon>
        <taxon>Craniata</taxon>
        <taxon>Vertebrata</taxon>
        <taxon>Euteleostomi</taxon>
        <taxon>Actinopterygii</taxon>
        <taxon>Neopterygii</taxon>
        <taxon>Teleostei</taxon>
        <taxon>Ostariophysi</taxon>
        <taxon>Siluriformes</taxon>
        <taxon>Bagridae</taxon>
        <taxon>Hemibagrus</taxon>
    </lineage>
</organism>
<feature type="transmembrane region" description="Helical" evidence="6">
    <location>
        <begin position="953"/>
        <end position="971"/>
    </location>
</feature>
<feature type="domain" description="Major facilitator superfamily associated" evidence="7">
    <location>
        <begin position="618"/>
        <end position="1045"/>
    </location>
</feature>
<feature type="compositionally biased region" description="Basic residues" evidence="5">
    <location>
        <begin position="736"/>
        <end position="746"/>
    </location>
</feature>
<feature type="transmembrane region" description="Helical" evidence="6">
    <location>
        <begin position="769"/>
        <end position="791"/>
    </location>
</feature>
<protein>
    <recommendedName>
        <fullName evidence="7">Major facilitator superfamily associated domain-containing protein</fullName>
    </recommendedName>
</protein>
<keyword evidence="4 6" id="KW-0472">Membrane</keyword>
<dbReference type="GO" id="GO:0046935">
    <property type="term" value="F:1-phosphatidylinositol-3-kinase regulator activity"/>
    <property type="evidence" value="ECO:0007669"/>
    <property type="project" value="InterPro"/>
</dbReference>
<feature type="transmembrane region" description="Helical" evidence="6">
    <location>
        <begin position="887"/>
        <end position="910"/>
    </location>
</feature>
<evidence type="ECO:0000256" key="3">
    <source>
        <dbReference type="ARBA" id="ARBA00022989"/>
    </source>
</evidence>
<reference evidence="8" key="1">
    <citation type="submission" date="2023-06" db="EMBL/GenBank/DDBJ databases">
        <title>Male Hemibagrus guttatus genome.</title>
        <authorList>
            <person name="Bian C."/>
        </authorList>
    </citation>
    <scope>NUCLEOTIDE SEQUENCE</scope>
    <source>
        <strain evidence="8">Male_cb2023</strain>
        <tissue evidence="8">Muscle</tissue>
    </source>
</reference>
<evidence type="ECO:0000256" key="6">
    <source>
        <dbReference type="SAM" id="Phobius"/>
    </source>
</evidence>
<dbReference type="PANTHER" id="PTHR15593:SF1">
    <property type="entry name" value="PHOSPHOINOSITIDE 3-KINASE REGULATORY SUBUNIT 6"/>
    <property type="match status" value="1"/>
</dbReference>
<feature type="region of interest" description="Disordered" evidence="5">
    <location>
        <begin position="710"/>
        <end position="746"/>
    </location>
</feature>
<keyword evidence="3 6" id="KW-1133">Transmembrane helix</keyword>
<dbReference type="InterPro" id="IPR036259">
    <property type="entry name" value="MFS_trans_sf"/>
</dbReference>
<feature type="transmembrane region" description="Helical" evidence="6">
    <location>
        <begin position="843"/>
        <end position="863"/>
    </location>
</feature>
<comment type="caution">
    <text evidence="8">The sequence shown here is derived from an EMBL/GenBank/DDBJ whole genome shotgun (WGS) entry which is preliminary data.</text>
</comment>
<dbReference type="Pfam" id="PF12832">
    <property type="entry name" value="MFS_1_like"/>
    <property type="match status" value="1"/>
</dbReference>
<dbReference type="SUPFAM" id="SSF103473">
    <property type="entry name" value="MFS general substrate transporter"/>
    <property type="match status" value="2"/>
</dbReference>
<name>A0AAE0UVZ5_9TELE</name>
<accession>A0AAE0UVZ5</accession>
<feature type="transmembrane region" description="Helical" evidence="6">
    <location>
        <begin position="612"/>
        <end position="634"/>
    </location>
</feature>
<evidence type="ECO:0000256" key="2">
    <source>
        <dbReference type="ARBA" id="ARBA00022692"/>
    </source>
</evidence>
<comment type="subcellular location">
    <subcellularLocation>
        <location evidence="1">Membrane</location>
        <topology evidence="1">Multi-pass membrane protein</topology>
    </subcellularLocation>
</comment>
<dbReference type="CDD" id="cd17479">
    <property type="entry name" value="MFS_MFSD6L"/>
    <property type="match status" value="1"/>
</dbReference>
<gene>
    <name evidence="8" type="ORF">QTP70_006659</name>
</gene>
<evidence type="ECO:0000259" key="7">
    <source>
        <dbReference type="Pfam" id="PF12832"/>
    </source>
</evidence>
<keyword evidence="9" id="KW-1185">Reference proteome</keyword>
<dbReference type="AlphaFoldDB" id="A0AAE0UVZ5"/>
<evidence type="ECO:0000256" key="5">
    <source>
        <dbReference type="SAM" id="MobiDB-lite"/>
    </source>
</evidence>
<sequence>MEKTAGKVSSDVESSLYQRVHAMLRELDTHAQAVSTCNKGMLRWTLHKKVENNPSMSISLLRVLIKELEKAERTDCKIRIIPLLHTLAYAVIQSAYIPDELCERIYVCLKRLVALPEPYCSVGLNYAKQMKIEHNIPGALYQRRVIAEHSLKNDHYPLHERVFVFADPAMFTETMLKALRADVECGALDWATLTPQRQVLLHTLQAGLGRECHGRQLTQSLEDLGADIEKYFQDVVCIVEERIVDGGSECDLYNERLQQLYDEIICSSSTEQSCPVSLVGNPLPSPEVSFHVWTKEDEIWNEVINFTLMLSSTNETSAFLEDGQDSRRASVISTISRDSGIEGDLPLNEFSFLMVEPSGGLEVQDPQKSLPFSRRPCVRWPKAANRMTLMMEAIKESGGTGGSGSSILKEEKNFTARAVVLGDDSTLGRLAKAYHNIRKKEMRNLFLTKRVNLEIYYIPVTSQSNAASPVQENATANVDRLTLAASLGSMDPWYDSNINSLGAMMLKLAETHSSVSGSSEPNSFLLDIISYYTRTAQQPVNIPIYTVKASISNREVDKRMPLTISGVSIRAASPSGTKSLESLSVDFRDPNPTRPPMGAAMKRSKQWDIRGAVGFAALFHFLYACAIGCLLPFLTLYLRHLGLTAFMTGTIMAVKHIVALVWRPLSCILARRHNKRRTVIIEHKMRPAQEHNNTEHISAMPVNISALRNTQSTTEATTSSQSDRQKSSEVHMPSPGKRRRSLRKREQKQQEIQYEFLGSLKVMDTQHQMFFLIMIIIILWEFLAAPLTWAADDGLHEYLDFVDATERHRAIKPWRLLGIAGGMGCSGILVSFLYCLIGTVLHFYTYALLMVLAMPLAALLPLYRHKREHVPGAGLKALHLVRRDSQALLCAITAVLTGMAGSAVSDFLLWQMQDLNATELQMGITLAVVPLCQAAFAPLNGCLTRLLKFHGRLLPLGILGLSLQCLSYSFIQIPWTVLPSQLLAGISIGALWWSLEAQSADVASPGIELAVKRVFEALCLDLGAGLGSVAAGFVVQKFGIKVLFQGTAAMLGLWCITLAVLQWRIPRQRRINYSRLLAADASEMSESESEQDNDWLEKAIEEDKGNNNWRRLD</sequence>
<feature type="transmembrane region" description="Helical" evidence="6">
    <location>
        <begin position="1042"/>
        <end position="1061"/>
    </location>
</feature>
<dbReference type="Pfam" id="PF10486">
    <property type="entry name" value="PI3K_1B_p101"/>
    <property type="match status" value="2"/>
</dbReference>
<evidence type="ECO:0000313" key="9">
    <source>
        <dbReference type="Proteomes" id="UP001274896"/>
    </source>
</evidence>
<feature type="compositionally biased region" description="Low complexity" evidence="5">
    <location>
        <begin position="710"/>
        <end position="722"/>
    </location>
</feature>
<evidence type="ECO:0000256" key="4">
    <source>
        <dbReference type="ARBA" id="ARBA00023136"/>
    </source>
</evidence>
<evidence type="ECO:0000256" key="1">
    <source>
        <dbReference type="ARBA" id="ARBA00004141"/>
    </source>
</evidence>
<feature type="transmembrane region" description="Helical" evidence="6">
    <location>
        <begin position="641"/>
        <end position="662"/>
    </location>
</feature>
<dbReference type="EMBL" id="JAUCMX010000016">
    <property type="protein sequence ID" value="KAK3519906.1"/>
    <property type="molecule type" value="Genomic_DNA"/>
</dbReference>
<dbReference type="InterPro" id="IPR019522">
    <property type="entry name" value="PIK3R5/6"/>
</dbReference>
<dbReference type="PANTHER" id="PTHR15593">
    <property type="entry name" value="PHOSPHATIDYLINOSITOL 3-KINASE REGULATORY SUBUNIT"/>
    <property type="match status" value="1"/>
</dbReference>
<feature type="transmembrane region" description="Helical" evidence="6">
    <location>
        <begin position="816"/>
        <end position="837"/>
    </location>
</feature>
<keyword evidence="2 6" id="KW-0812">Transmembrane</keyword>